<dbReference type="PANTHER" id="PTHR34611:SF2">
    <property type="entry name" value="INACTIVE RECOMBINATION-PROMOTING NUCLEASE-LIKE PROTEIN RPNE-RELATED"/>
    <property type="match status" value="1"/>
</dbReference>
<organism evidence="2 3">
    <name type="scientific">Salmonella enterica subsp. salamae</name>
    <dbReference type="NCBI Taxonomy" id="59202"/>
    <lineage>
        <taxon>Bacteria</taxon>
        <taxon>Pseudomonadati</taxon>
        <taxon>Pseudomonadota</taxon>
        <taxon>Gammaproteobacteria</taxon>
        <taxon>Enterobacterales</taxon>
        <taxon>Enterobacteriaceae</taxon>
        <taxon>Salmonella</taxon>
    </lineage>
</organism>
<name>A0A6D2GFI4_SALER</name>
<reference evidence="1" key="2">
    <citation type="submission" date="2018-07" db="EMBL/GenBank/DDBJ databases">
        <authorList>
            <consortium name="NCBI Pathogen Detection Project"/>
        </authorList>
    </citation>
    <scope>NUCLEOTIDE SEQUENCE</scope>
    <source>
        <strain evidence="1">12-2127</strain>
    </source>
</reference>
<dbReference type="EMBL" id="DAAMJT010000006">
    <property type="protein sequence ID" value="HAC6951218.1"/>
    <property type="molecule type" value="Genomic_DNA"/>
</dbReference>
<dbReference type="InterPro" id="IPR051699">
    <property type="entry name" value="Rpn/YhgA-like_nuclease"/>
</dbReference>
<reference evidence="1" key="1">
    <citation type="journal article" date="2018" name="Genome Biol.">
        <title>SKESA: strategic k-mer extension for scrupulous assemblies.</title>
        <authorList>
            <person name="Souvorov A."/>
            <person name="Agarwala R."/>
            <person name="Lipman D.J."/>
        </authorList>
    </citation>
    <scope>NUCLEOTIDE SEQUENCE</scope>
    <source>
        <strain evidence="1">12-2127</strain>
    </source>
</reference>
<dbReference type="GO" id="GO:1990238">
    <property type="term" value="F:double-stranded DNA endonuclease activity"/>
    <property type="evidence" value="ECO:0007669"/>
    <property type="project" value="TreeGrafter"/>
</dbReference>
<dbReference type="EMBL" id="LR134141">
    <property type="protein sequence ID" value="VEA06539.1"/>
    <property type="molecule type" value="Genomic_DNA"/>
</dbReference>
<dbReference type="AlphaFoldDB" id="A0A6D2GFI4"/>
<accession>A0A6D2GFI4</accession>
<sequence>MLQAGEAQDARTLLYEMAQRAPQYGDELMTLAEQLKQEGRIEGIQQGMQTGEREASRKIARAMLEKGIPEADIIEMTGISAEELPSLQH</sequence>
<dbReference type="Proteomes" id="UP000267858">
    <property type="component" value="Chromosome"/>
</dbReference>
<reference evidence="2 3" key="3">
    <citation type="submission" date="2018-12" db="EMBL/GenBank/DDBJ databases">
        <authorList>
            <consortium name="Pathogen Informatics"/>
        </authorList>
    </citation>
    <scope>NUCLEOTIDE SEQUENCE [LARGE SCALE GENOMIC DNA]</scope>
    <source>
        <strain evidence="2 3">NCTC5773</strain>
    </source>
</reference>
<gene>
    <name evidence="1" type="ORF">G0D74_05735</name>
    <name evidence="2" type="ORF">NCTC5773_04291</name>
</gene>
<evidence type="ECO:0000313" key="2">
    <source>
        <dbReference type="EMBL" id="VEA06539.1"/>
    </source>
</evidence>
<proteinExistence type="predicted"/>
<evidence type="ECO:0000313" key="1">
    <source>
        <dbReference type="EMBL" id="HAC6951218.1"/>
    </source>
</evidence>
<protein>
    <submittedName>
        <fullName evidence="1 2">Transposase</fullName>
    </submittedName>
</protein>
<dbReference type="GO" id="GO:0006310">
    <property type="term" value="P:DNA recombination"/>
    <property type="evidence" value="ECO:0007669"/>
    <property type="project" value="TreeGrafter"/>
</dbReference>
<evidence type="ECO:0000313" key="3">
    <source>
        <dbReference type="Proteomes" id="UP000267858"/>
    </source>
</evidence>
<dbReference type="PANTHER" id="PTHR34611">
    <property type="match status" value="1"/>
</dbReference>